<evidence type="ECO:0000256" key="1">
    <source>
        <dbReference type="SAM" id="SignalP"/>
    </source>
</evidence>
<dbReference type="Proteomes" id="UP000297245">
    <property type="component" value="Unassembled WGS sequence"/>
</dbReference>
<sequence length="101" mass="11205">RAFINLDPSLFLWPFLRQFLVLVHIHALSSLHHIQTQKFVVLVMPVVPASPLGLIAKGYEGVQGMNMWDMGGIGVENIRVNGVGQDVRLEGLETGYMPVHS</sequence>
<evidence type="ECO:0000313" key="2">
    <source>
        <dbReference type="EMBL" id="THU79022.1"/>
    </source>
</evidence>
<proteinExistence type="predicted"/>
<feature type="chain" id="PRO_5020534183" evidence="1">
    <location>
        <begin position="31"/>
        <end position="101"/>
    </location>
</feature>
<keyword evidence="3" id="KW-1185">Reference proteome</keyword>
<gene>
    <name evidence="2" type="ORF">K435DRAFT_785993</name>
</gene>
<keyword evidence="1" id="KW-0732">Signal</keyword>
<name>A0A4S8KT56_DENBC</name>
<feature type="signal peptide" evidence="1">
    <location>
        <begin position="1"/>
        <end position="30"/>
    </location>
</feature>
<organism evidence="2 3">
    <name type="scientific">Dendrothele bispora (strain CBS 962.96)</name>
    <dbReference type="NCBI Taxonomy" id="1314807"/>
    <lineage>
        <taxon>Eukaryota</taxon>
        <taxon>Fungi</taxon>
        <taxon>Dikarya</taxon>
        <taxon>Basidiomycota</taxon>
        <taxon>Agaricomycotina</taxon>
        <taxon>Agaricomycetes</taxon>
        <taxon>Agaricomycetidae</taxon>
        <taxon>Agaricales</taxon>
        <taxon>Agaricales incertae sedis</taxon>
        <taxon>Dendrothele</taxon>
    </lineage>
</organism>
<protein>
    <submittedName>
        <fullName evidence="2">Uncharacterized protein</fullName>
    </submittedName>
</protein>
<accession>A0A4S8KT56</accession>
<evidence type="ECO:0000313" key="3">
    <source>
        <dbReference type="Proteomes" id="UP000297245"/>
    </source>
</evidence>
<dbReference type="AlphaFoldDB" id="A0A4S8KT56"/>
<feature type="non-terminal residue" evidence="2">
    <location>
        <position position="1"/>
    </location>
</feature>
<dbReference type="EMBL" id="ML180092">
    <property type="protein sequence ID" value="THU79022.1"/>
    <property type="molecule type" value="Genomic_DNA"/>
</dbReference>
<reference evidence="2 3" key="1">
    <citation type="journal article" date="2019" name="Nat. Ecol. Evol.">
        <title>Megaphylogeny resolves global patterns of mushroom evolution.</title>
        <authorList>
            <person name="Varga T."/>
            <person name="Krizsan K."/>
            <person name="Foldi C."/>
            <person name="Dima B."/>
            <person name="Sanchez-Garcia M."/>
            <person name="Sanchez-Ramirez S."/>
            <person name="Szollosi G.J."/>
            <person name="Szarkandi J.G."/>
            <person name="Papp V."/>
            <person name="Albert L."/>
            <person name="Andreopoulos W."/>
            <person name="Angelini C."/>
            <person name="Antonin V."/>
            <person name="Barry K.W."/>
            <person name="Bougher N.L."/>
            <person name="Buchanan P."/>
            <person name="Buyck B."/>
            <person name="Bense V."/>
            <person name="Catcheside P."/>
            <person name="Chovatia M."/>
            <person name="Cooper J."/>
            <person name="Damon W."/>
            <person name="Desjardin D."/>
            <person name="Finy P."/>
            <person name="Geml J."/>
            <person name="Haridas S."/>
            <person name="Hughes K."/>
            <person name="Justo A."/>
            <person name="Karasinski D."/>
            <person name="Kautmanova I."/>
            <person name="Kiss B."/>
            <person name="Kocsube S."/>
            <person name="Kotiranta H."/>
            <person name="LaButti K.M."/>
            <person name="Lechner B.E."/>
            <person name="Liimatainen K."/>
            <person name="Lipzen A."/>
            <person name="Lukacs Z."/>
            <person name="Mihaltcheva S."/>
            <person name="Morgado L.N."/>
            <person name="Niskanen T."/>
            <person name="Noordeloos M.E."/>
            <person name="Ohm R.A."/>
            <person name="Ortiz-Santana B."/>
            <person name="Ovrebo C."/>
            <person name="Racz N."/>
            <person name="Riley R."/>
            <person name="Savchenko A."/>
            <person name="Shiryaev A."/>
            <person name="Soop K."/>
            <person name="Spirin V."/>
            <person name="Szebenyi C."/>
            <person name="Tomsovsky M."/>
            <person name="Tulloss R.E."/>
            <person name="Uehling J."/>
            <person name="Grigoriev I.V."/>
            <person name="Vagvolgyi C."/>
            <person name="Papp T."/>
            <person name="Martin F.M."/>
            <person name="Miettinen O."/>
            <person name="Hibbett D.S."/>
            <person name="Nagy L.G."/>
        </authorList>
    </citation>
    <scope>NUCLEOTIDE SEQUENCE [LARGE SCALE GENOMIC DNA]</scope>
    <source>
        <strain evidence="2 3">CBS 962.96</strain>
    </source>
</reference>